<dbReference type="EMBL" id="CAJNNW010026538">
    <property type="protein sequence ID" value="CAE8686133.1"/>
    <property type="molecule type" value="Genomic_DNA"/>
</dbReference>
<dbReference type="Proteomes" id="UP000626109">
    <property type="component" value="Unassembled WGS sequence"/>
</dbReference>
<protein>
    <submittedName>
        <fullName evidence="1">Uncharacterized protein</fullName>
    </submittedName>
</protein>
<dbReference type="AlphaFoldDB" id="A0A813JUI0"/>
<evidence type="ECO:0000313" key="1">
    <source>
        <dbReference type="EMBL" id="CAE8686133.1"/>
    </source>
</evidence>
<organism evidence="1 2">
    <name type="scientific">Polarella glacialis</name>
    <name type="common">Dinoflagellate</name>
    <dbReference type="NCBI Taxonomy" id="89957"/>
    <lineage>
        <taxon>Eukaryota</taxon>
        <taxon>Sar</taxon>
        <taxon>Alveolata</taxon>
        <taxon>Dinophyceae</taxon>
        <taxon>Suessiales</taxon>
        <taxon>Suessiaceae</taxon>
        <taxon>Polarella</taxon>
    </lineage>
</organism>
<proteinExistence type="predicted"/>
<accession>A0A813JUI0</accession>
<gene>
    <name evidence="1" type="ORF">PGLA2088_LOCUS24826</name>
</gene>
<evidence type="ECO:0000313" key="2">
    <source>
        <dbReference type="Proteomes" id="UP000626109"/>
    </source>
</evidence>
<comment type="caution">
    <text evidence="1">The sequence shown here is derived from an EMBL/GenBank/DDBJ whole genome shotgun (WGS) entry which is preliminary data.</text>
</comment>
<reference evidence="1" key="1">
    <citation type="submission" date="2021-02" db="EMBL/GenBank/DDBJ databases">
        <authorList>
            <person name="Dougan E. K."/>
            <person name="Rhodes N."/>
            <person name="Thang M."/>
            <person name="Chan C."/>
        </authorList>
    </citation>
    <scope>NUCLEOTIDE SEQUENCE</scope>
</reference>
<sequence>MPRPRDDNSDGLVGRRELACQWHGQHEMVSREARCRLRYHGDRSCEWNLLQAQGAAMRWLQQGYMLWNREPFQLPPYGFDGRHRQGGHGSSRTKLLRKRQFPEVEYSNVLLYI</sequence>
<name>A0A813JUI0_POLGL</name>